<evidence type="ECO:0000313" key="4">
    <source>
        <dbReference type="EMBL" id="KAG2945865.1"/>
    </source>
</evidence>
<protein>
    <recommendedName>
        <fullName evidence="9">Chromo domain-containing protein</fullName>
    </recommendedName>
</protein>
<reference evidence="2" key="2">
    <citation type="submission" date="2018-10" db="EMBL/GenBank/DDBJ databases">
        <title>Effector identification in a new, highly contiguous assembly of the strawberry crown rot pathogen Phytophthora cactorum.</title>
        <authorList>
            <person name="Armitage A.D."/>
            <person name="Nellist C.F."/>
            <person name="Bates H."/>
            <person name="Vickerstaff R.J."/>
            <person name="Harrison R.J."/>
        </authorList>
    </citation>
    <scope>NUCLEOTIDE SEQUENCE</scope>
    <source>
        <strain evidence="2">15-7</strain>
        <strain evidence="3">4032</strain>
        <strain evidence="4">4040</strain>
        <strain evidence="5">P415</strain>
        <strain evidence="6">P421</strain>
    </source>
</reference>
<reference evidence="7 8" key="1">
    <citation type="submission" date="2018-01" db="EMBL/GenBank/DDBJ databases">
        <title>Draft genome of the strawberry crown rot pathogen Phytophthora cactorum.</title>
        <authorList>
            <person name="Armitage A.D."/>
            <person name="Lysoe E."/>
            <person name="Nellist C.F."/>
            <person name="Harrison R.J."/>
            <person name="Brurberg M.B."/>
        </authorList>
    </citation>
    <scope>NUCLEOTIDE SEQUENCE [LARGE SCALE GENOMIC DNA]</scope>
    <source>
        <strain evidence="7 8">10300</strain>
    </source>
</reference>
<dbReference type="Gene3D" id="2.40.50.40">
    <property type="match status" value="1"/>
</dbReference>
<accession>A0A329S5Q4</accession>
<dbReference type="OrthoDB" id="102625at2759"/>
<evidence type="ECO:0000256" key="1">
    <source>
        <dbReference type="SAM" id="MobiDB-lite"/>
    </source>
</evidence>
<dbReference type="EMBL" id="RCML01000152">
    <property type="protein sequence ID" value="KAG2988490.1"/>
    <property type="molecule type" value="Genomic_DNA"/>
</dbReference>
<dbReference type="CDD" id="cd00024">
    <property type="entry name" value="CD_CSD"/>
    <property type="match status" value="1"/>
</dbReference>
<gene>
    <name evidence="7" type="ORF">PC110_g11559</name>
    <name evidence="2" type="ORF">PC113_g7207</name>
    <name evidence="3" type="ORF">PC115_g6886</name>
    <name evidence="4" type="ORF">PC117_g8131</name>
    <name evidence="5" type="ORF">PC118_g6701</name>
    <name evidence="6" type="ORF">PC129_g7068</name>
</gene>
<sequence>MPSTKPVKNAISSPTEFKTLCVTVSKGYKIRVSDEAIRHLRLTMNTSVASAALLPEAIDVIISSLAKRNKRCYGLDDVQAWLVPPSPANDEESDDEAECSTDEKLEGEKQHYVRKLLNWKRQNRKTYYLVDWEPTWEPREHLNKTLVAAFEKERRLLIARPSSKTKLWKTTR</sequence>
<dbReference type="Proteomes" id="UP000736787">
    <property type="component" value="Unassembled WGS sequence"/>
</dbReference>
<dbReference type="InterPro" id="IPR016197">
    <property type="entry name" value="Chromo-like_dom_sf"/>
</dbReference>
<dbReference type="EMBL" id="RCMV01000190">
    <property type="protein sequence ID" value="KAG3222215.1"/>
    <property type="molecule type" value="Genomic_DNA"/>
</dbReference>
<organism evidence="7 8">
    <name type="scientific">Phytophthora cactorum</name>
    <dbReference type="NCBI Taxonomy" id="29920"/>
    <lineage>
        <taxon>Eukaryota</taxon>
        <taxon>Sar</taxon>
        <taxon>Stramenopiles</taxon>
        <taxon>Oomycota</taxon>
        <taxon>Peronosporomycetes</taxon>
        <taxon>Peronosporales</taxon>
        <taxon>Peronosporaceae</taxon>
        <taxon>Phytophthora</taxon>
    </lineage>
</organism>
<evidence type="ECO:0008006" key="9">
    <source>
        <dbReference type="Google" id="ProtNLM"/>
    </source>
</evidence>
<keyword evidence="8" id="KW-1185">Reference proteome</keyword>
<dbReference type="SUPFAM" id="SSF54160">
    <property type="entry name" value="Chromo domain-like"/>
    <property type="match status" value="1"/>
</dbReference>
<evidence type="ECO:0000313" key="2">
    <source>
        <dbReference type="EMBL" id="KAG2861406.1"/>
    </source>
</evidence>
<feature type="region of interest" description="Disordered" evidence="1">
    <location>
        <begin position="85"/>
        <end position="104"/>
    </location>
</feature>
<dbReference type="Proteomes" id="UP000251314">
    <property type="component" value="Unassembled WGS sequence"/>
</dbReference>
<evidence type="ECO:0000313" key="3">
    <source>
        <dbReference type="EMBL" id="KAG2929300.1"/>
    </source>
</evidence>
<proteinExistence type="predicted"/>
<dbReference type="EMBL" id="RCMI01000159">
    <property type="protein sequence ID" value="KAG2929300.1"/>
    <property type="molecule type" value="Genomic_DNA"/>
</dbReference>
<dbReference type="VEuPathDB" id="FungiDB:PC110_g11559"/>
<dbReference type="Proteomes" id="UP000735874">
    <property type="component" value="Unassembled WGS sequence"/>
</dbReference>
<name>A0A329S5Q4_9STRA</name>
<feature type="compositionally biased region" description="Acidic residues" evidence="1">
    <location>
        <begin position="89"/>
        <end position="100"/>
    </location>
</feature>
<dbReference type="EMBL" id="MJFZ01000293">
    <property type="protein sequence ID" value="RAW32075.1"/>
    <property type="molecule type" value="Genomic_DNA"/>
</dbReference>
<dbReference type="Proteomes" id="UP000774804">
    <property type="component" value="Unassembled WGS sequence"/>
</dbReference>
<evidence type="ECO:0000313" key="6">
    <source>
        <dbReference type="EMBL" id="KAG3222215.1"/>
    </source>
</evidence>
<dbReference type="Proteomes" id="UP000697107">
    <property type="component" value="Unassembled WGS sequence"/>
</dbReference>
<evidence type="ECO:0000313" key="5">
    <source>
        <dbReference type="EMBL" id="KAG2988490.1"/>
    </source>
</evidence>
<dbReference type="AlphaFoldDB" id="A0A329S5Q4"/>
<comment type="caution">
    <text evidence="7">The sequence shown here is derived from an EMBL/GenBank/DDBJ whole genome shotgun (WGS) entry which is preliminary data.</text>
</comment>
<evidence type="ECO:0000313" key="8">
    <source>
        <dbReference type="Proteomes" id="UP000251314"/>
    </source>
</evidence>
<dbReference type="EMBL" id="RCMK01000172">
    <property type="protein sequence ID" value="KAG2945865.1"/>
    <property type="molecule type" value="Genomic_DNA"/>
</dbReference>
<dbReference type="EMBL" id="RCMG01000155">
    <property type="protein sequence ID" value="KAG2861406.1"/>
    <property type="molecule type" value="Genomic_DNA"/>
</dbReference>
<dbReference type="Proteomes" id="UP000760860">
    <property type="component" value="Unassembled WGS sequence"/>
</dbReference>
<evidence type="ECO:0000313" key="7">
    <source>
        <dbReference type="EMBL" id="RAW32075.1"/>
    </source>
</evidence>